<proteinExistence type="predicted"/>
<dbReference type="OrthoDB" id="536034at2"/>
<reference evidence="2" key="2">
    <citation type="submission" date="2019-11" db="EMBL/GenBank/DDBJ databases">
        <title>Improved Assembly of Tolypothrix boutellei genome.</title>
        <authorList>
            <person name="Sarangi A.N."/>
            <person name="Mukherjee M."/>
            <person name="Ghosh S."/>
            <person name="Singh D."/>
            <person name="Das A."/>
            <person name="Kant S."/>
            <person name="Prusty A."/>
            <person name="Tripathy S."/>
        </authorList>
    </citation>
    <scope>NUCLEOTIDE SEQUENCE</scope>
    <source>
        <strain evidence="2">VB521301</strain>
    </source>
</reference>
<reference evidence="2" key="1">
    <citation type="journal article" date="2015" name="Genome Announc.">
        <title>Draft Genome Sequence of Tolypothrix boutellei Strain VB521301.</title>
        <authorList>
            <person name="Chandrababunaidu M.M."/>
            <person name="Singh D."/>
            <person name="Sen D."/>
            <person name="Bhan S."/>
            <person name="Das S."/>
            <person name="Gupta A."/>
            <person name="Adhikary S.P."/>
            <person name="Tripathy S."/>
        </authorList>
    </citation>
    <scope>NUCLEOTIDE SEQUENCE</scope>
    <source>
        <strain evidence="2">VB521301</strain>
    </source>
</reference>
<comment type="caution">
    <text evidence="2">The sequence shown here is derived from an EMBL/GenBank/DDBJ whole genome shotgun (WGS) entry which is preliminary data.</text>
</comment>
<evidence type="ECO:0000256" key="1">
    <source>
        <dbReference type="SAM" id="MobiDB-lite"/>
    </source>
</evidence>
<protein>
    <submittedName>
        <fullName evidence="2">DUF928 domain-containing protein</fullName>
    </submittedName>
</protein>
<dbReference type="Proteomes" id="UP000029738">
    <property type="component" value="Unassembled WGS sequence"/>
</dbReference>
<dbReference type="AlphaFoldDB" id="A0A8S9TEE4"/>
<dbReference type="Pfam" id="PF06051">
    <property type="entry name" value="DUF928"/>
    <property type="match status" value="1"/>
</dbReference>
<accession>A0A8S9TEE4</accession>
<name>A0A8S9TEE4_9CYAN</name>
<organism evidence="2 3">
    <name type="scientific">Tolypothrix bouteillei VB521301</name>
    <dbReference type="NCBI Taxonomy" id="1479485"/>
    <lineage>
        <taxon>Bacteria</taxon>
        <taxon>Bacillati</taxon>
        <taxon>Cyanobacteriota</taxon>
        <taxon>Cyanophyceae</taxon>
        <taxon>Nostocales</taxon>
        <taxon>Tolypothrichaceae</taxon>
        <taxon>Tolypothrix</taxon>
    </lineage>
</organism>
<dbReference type="EMBL" id="JHEG04000001">
    <property type="protein sequence ID" value="KAF3889849.1"/>
    <property type="molecule type" value="Genomic_DNA"/>
</dbReference>
<sequence length="276" mass="30701">MQYYSHMKELQKLQLKQLLILPWVICGWNLVSLPSQAQAQTQIITNKASQTKIRFIPPHNDPPDRGTPPTNDGTGSRGDCLAKKNKPPLTRLAGSHNLKLTTKEHPTLWIYVPYTSEEVNDGEFVLQDGDTDVYRTRFKLNATPGIVSVSLPSSVPPLAVGKEYRWYVDINCPSATSKSESLTPASLTGVVQRVSASSELQKELDTAKTPLERIAVYAKHGIWLETLTELAQLRLKEPQNPNLQSVWRELLNAENVNLGKIVQEPIVGSVTAISDR</sequence>
<gene>
    <name evidence="2" type="ORF">DA73_0400033575</name>
</gene>
<keyword evidence="3" id="KW-1185">Reference proteome</keyword>
<dbReference type="InterPro" id="IPR010328">
    <property type="entry name" value="DUF928"/>
</dbReference>
<evidence type="ECO:0000313" key="2">
    <source>
        <dbReference type="EMBL" id="KAF3889849.1"/>
    </source>
</evidence>
<evidence type="ECO:0000313" key="3">
    <source>
        <dbReference type="Proteomes" id="UP000029738"/>
    </source>
</evidence>
<feature type="region of interest" description="Disordered" evidence="1">
    <location>
        <begin position="55"/>
        <end position="94"/>
    </location>
</feature>